<dbReference type="EMBL" id="LR031879">
    <property type="protein sequence ID" value="VDD54646.1"/>
    <property type="molecule type" value="Genomic_DNA"/>
</dbReference>
<gene>
    <name evidence="1" type="ORF">BOLC8T47875H</name>
</gene>
<reference evidence="1" key="1">
    <citation type="submission" date="2018-11" db="EMBL/GenBank/DDBJ databases">
        <authorList>
            <consortium name="Genoscope - CEA"/>
            <person name="William W."/>
        </authorList>
    </citation>
    <scope>NUCLEOTIDE SEQUENCE</scope>
</reference>
<accession>A0A3P6G2M4</accession>
<proteinExistence type="predicted"/>
<dbReference type="AlphaFoldDB" id="A0A3P6G2M4"/>
<evidence type="ECO:0000313" key="1">
    <source>
        <dbReference type="EMBL" id="VDD54646.1"/>
    </source>
</evidence>
<name>A0A3P6G2M4_BRAOL</name>
<protein>
    <submittedName>
        <fullName evidence="1">Uncharacterized protein</fullName>
    </submittedName>
</protein>
<organism evidence="1">
    <name type="scientific">Brassica oleracea</name>
    <name type="common">Wild cabbage</name>
    <dbReference type="NCBI Taxonomy" id="3712"/>
    <lineage>
        <taxon>Eukaryota</taxon>
        <taxon>Viridiplantae</taxon>
        <taxon>Streptophyta</taxon>
        <taxon>Embryophyta</taxon>
        <taxon>Tracheophyta</taxon>
        <taxon>Spermatophyta</taxon>
        <taxon>Magnoliopsida</taxon>
        <taxon>eudicotyledons</taxon>
        <taxon>Gunneridae</taxon>
        <taxon>Pentapetalae</taxon>
        <taxon>rosids</taxon>
        <taxon>malvids</taxon>
        <taxon>Brassicales</taxon>
        <taxon>Brassicaceae</taxon>
        <taxon>Brassiceae</taxon>
        <taxon>Brassica</taxon>
    </lineage>
</organism>
<sequence length="62" mass="6912">MICSQQLLRLFSMSGGGGDGPQTPMNMGEDGFGFHFFDQQTLLWKSILQRLSFVCCSSGVRY</sequence>